<reference evidence="5 6" key="1">
    <citation type="submission" date="2018-07" db="EMBL/GenBank/DDBJ databases">
        <title>Genomic Encyclopedia of Type Strains, Phase III (KMG-III): the genomes of soil and plant-associated and newly described type strains.</title>
        <authorList>
            <person name="Whitman W."/>
        </authorList>
    </citation>
    <scope>NUCLEOTIDE SEQUENCE [LARGE SCALE GENOMIC DNA]</scope>
    <source>
        <strain evidence="5 6">CECT 7287</strain>
    </source>
</reference>
<dbReference type="PROSITE" id="PS00175">
    <property type="entry name" value="PG_MUTASE"/>
    <property type="match status" value="1"/>
</dbReference>
<dbReference type="InterPro" id="IPR001345">
    <property type="entry name" value="PG/BPGM_mutase_AS"/>
</dbReference>
<organism evidence="5 6">
    <name type="scientific">Cohnella phaseoli</name>
    <dbReference type="NCBI Taxonomy" id="456490"/>
    <lineage>
        <taxon>Bacteria</taxon>
        <taxon>Bacillati</taxon>
        <taxon>Bacillota</taxon>
        <taxon>Bacilli</taxon>
        <taxon>Bacillales</taxon>
        <taxon>Paenibacillaceae</taxon>
        <taxon>Cohnella</taxon>
    </lineage>
</organism>
<dbReference type="CDD" id="cd07067">
    <property type="entry name" value="HP_PGM_like"/>
    <property type="match status" value="1"/>
</dbReference>
<accession>A0A3D9KLS0</accession>
<dbReference type="SUPFAM" id="SSF53254">
    <property type="entry name" value="Phosphoglycerate mutase-like"/>
    <property type="match status" value="1"/>
</dbReference>
<evidence type="ECO:0000256" key="2">
    <source>
        <dbReference type="ARBA" id="ARBA00023235"/>
    </source>
</evidence>
<dbReference type="PANTHER" id="PTHR48100">
    <property type="entry name" value="BROAD-SPECIFICITY PHOSPHATASE YOR283W-RELATED"/>
    <property type="match status" value="1"/>
</dbReference>
<feature type="active site" description="Proton donor/acceptor" evidence="3">
    <location>
        <position position="85"/>
    </location>
</feature>
<sequence length="211" mass="24255">MSDITTIFLTRHGQTEWNILKKFQGHNDSALTELGIKQAKWLGEALRDEKIDLIYSSSSLRTLRTAELLAEGRDIPIEACDELMELNLGVWEGLNQEEAKNSDPLQFSNFWNDPNSFKVQQSETFQEVSKRAVNKLQQIITENSGKSILLVTHTVVVKLIMAYFEKRDLKDLWNPPYIHPTCLCKIEISQDRHSIILHGDITHYKEEAVES</sequence>
<dbReference type="InterPro" id="IPR013078">
    <property type="entry name" value="His_Pase_superF_clade-1"/>
</dbReference>
<dbReference type="GO" id="GO:0005737">
    <property type="term" value="C:cytoplasm"/>
    <property type="evidence" value="ECO:0007669"/>
    <property type="project" value="TreeGrafter"/>
</dbReference>
<dbReference type="Gene3D" id="3.40.50.1240">
    <property type="entry name" value="Phosphoglycerate mutase-like"/>
    <property type="match status" value="1"/>
</dbReference>
<keyword evidence="1" id="KW-0324">Glycolysis</keyword>
<keyword evidence="6" id="KW-1185">Reference proteome</keyword>
<evidence type="ECO:0000256" key="4">
    <source>
        <dbReference type="PIRSR" id="PIRSR613078-2"/>
    </source>
</evidence>
<dbReference type="Pfam" id="PF00300">
    <property type="entry name" value="His_Phos_1"/>
    <property type="match status" value="1"/>
</dbReference>
<evidence type="ECO:0000256" key="3">
    <source>
        <dbReference type="PIRSR" id="PIRSR613078-1"/>
    </source>
</evidence>
<dbReference type="OrthoDB" id="9782128at2"/>
<dbReference type="GO" id="GO:0016791">
    <property type="term" value="F:phosphatase activity"/>
    <property type="evidence" value="ECO:0007669"/>
    <property type="project" value="TreeGrafter"/>
</dbReference>
<name>A0A3D9KLS0_9BACL</name>
<feature type="binding site" evidence="4">
    <location>
        <position position="61"/>
    </location>
    <ligand>
        <name>substrate</name>
    </ligand>
</feature>
<feature type="binding site" evidence="4">
    <location>
        <begin position="11"/>
        <end position="18"/>
    </location>
    <ligand>
        <name>substrate</name>
    </ligand>
</feature>
<evidence type="ECO:0000256" key="1">
    <source>
        <dbReference type="ARBA" id="ARBA00023152"/>
    </source>
</evidence>
<protein>
    <submittedName>
        <fullName evidence="5">Putative phosphoglycerate mutase</fullName>
    </submittedName>
</protein>
<dbReference type="Proteomes" id="UP000256977">
    <property type="component" value="Unassembled WGS sequence"/>
</dbReference>
<gene>
    <name evidence="5" type="ORF">DFP98_103358</name>
</gene>
<dbReference type="AlphaFoldDB" id="A0A3D9KLS0"/>
<dbReference type="InterPro" id="IPR029033">
    <property type="entry name" value="His_PPase_superfam"/>
</dbReference>
<dbReference type="SMART" id="SM00855">
    <property type="entry name" value="PGAM"/>
    <property type="match status" value="1"/>
</dbReference>
<feature type="active site" description="Tele-phosphohistidine intermediate" evidence="3">
    <location>
        <position position="12"/>
    </location>
</feature>
<dbReference type="EMBL" id="QRDZ01000003">
    <property type="protein sequence ID" value="RED86503.1"/>
    <property type="molecule type" value="Genomic_DNA"/>
</dbReference>
<dbReference type="PANTHER" id="PTHR48100:SF1">
    <property type="entry name" value="HISTIDINE PHOSPHATASE FAMILY PROTEIN-RELATED"/>
    <property type="match status" value="1"/>
</dbReference>
<evidence type="ECO:0000313" key="5">
    <source>
        <dbReference type="EMBL" id="RED86503.1"/>
    </source>
</evidence>
<dbReference type="InterPro" id="IPR050275">
    <property type="entry name" value="PGM_Phosphatase"/>
</dbReference>
<evidence type="ECO:0000313" key="6">
    <source>
        <dbReference type="Proteomes" id="UP000256977"/>
    </source>
</evidence>
<keyword evidence="2" id="KW-0413">Isomerase</keyword>
<proteinExistence type="predicted"/>
<dbReference type="RefSeq" id="WP_116059618.1">
    <property type="nucleotide sequence ID" value="NZ_QRDZ01000003.1"/>
</dbReference>
<comment type="caution">
    <text evidence="5">The sequence shown here is derived from an EMBL/GenBank/DDBJ whole genome shotgun (WGS) entry which is preliminary data.</text>
</comment>